<gene>
    <name evidence="7" type="ORF">SAMN05444487_10678</name>
</gene>
<name>A0A1H2WBY6_9BACL</name>
<dbReference type="Pfam" id="PF04893">
    <property type="entry name" value="Yip1"/>
    <property type="match status" value="1"/>
</dbReference>
<accession>A0A1H2WBY6</accession>
<evidence type="ECO:0000259" key="6">
    <source>
        <dbReference type="Pfam" id="PF04893"/>
    </source>
</evidence>
<feature type="transmembrane region" description="Helical" evidence="5">
    <location>
        <begin position="177"/>
        <end position="196"/>
    </location>
</feature>
<keyword evidence="3 5" id="KW-1133">Transmembrane helix</keyword>
<sequence length="208" mass="23810">MLKNLLRHCLRYVIAPRKSLRSFYEMCLPWYFLVILIVLYGISFTLDQASFHDYGDYFGMGTLIILIIGVGVGVGPLLWLTYSALFYGLGRVFGGKGTWEKVQIAVAVSFIPYVFKFVLWCAQWGLFKEEMFTNEMPHVDSNLYTLVVYFLTVLIDLVTAVWFYILSFRVVGEAHQLSSWLGMVVVLCSVGLVWLVSKMLFNIVLLPV</sequence>
<feature type="domain" description="Yip1" evidence="6">
    <location>
        <begin position="30"/>
        <end position="193"/>
    </location>
</feature>
<dbReference type="Proteomes" id="UP000198534">
    <property type="component" value="Unassembled WGS sequence"/>
</dbReference>
<evidence type="ECO:0000256" key="1">
    <source>
        <dbReference type="ARBA" id="ARBA00004141"/>
    </source>
</evidence>
<evidence type="ECO:0000256" key="5">
    <source>
        <dbReference type="SAM" id="Phobius"/>
    </source>
</evidence>
<evidence type="ECO:0000256" key="3">
    <source>
        <dbReference type="ARBA" id="ARBA00022989"/>
    </source>
</evidence>
<dbReference type="STRING" id="1048340.SAMN05444487_10678"/>
<keyword evidence="4 5" id="KW-0472">Membrane</keyword>
<feature type="transmembrane region" description="Helical" evidence="5">
    <location>
        <begin position="102"/>
        <end position="122"/>
    </location>
</feature>
<evidence type="ECO:0000256" key="4">
    <source>
        <dbReference type="ARBA" id="ARBA00023136"/>
    </source>
</evidence>
<protein>
    <submittedName>
        <fullName evidence="7">Yip1 domain-containing protein</fullName>
    </submittedName>
</protein>
<evidence type="ECO:0000256" key="2">
    <source>
        <dbReference type="ARBA" id="ARBA00022692"/>
    </source>
</evidence>
<dbReference type="AlphaFoldDB" id="A0A1H2WBY6"/>
<dbReference type="GO" id="GO:0016020">
    <property type="term" value="C:membrane"/>
    <property type="evidence" value="ECO:0007669"/>
    <property type="project" value="UniProtKB-SubCell"/>
</dbReference>
<feature type="transmembrane region" description="Helical" evidence="5">
    <location>
        <begin position="143"/>
        <end position="165"/>
    </location>
</feature>
<evidence type="ECO:0000313" key="8">
    <source>
        <dbReference type="Proteomes" id="UP000198534"/>
    </source>
</evidence>
<feature type="transmembrane region" description="Helical" evidence="5">
    <location>
        <begin position="58"/>
        <end position="82"/>
    </location>
</feature>
<comment type="subcellular location">
    <subcellularLocation>
        <location evidence="1">Membrane</location>
        <topology evidence="1">Multi-pass membrane protein</topology>
    </subcellularLocation>
</comment>
<proteinExistence type="predicted"/>
<keyword evidence="2 5" id="KW-0812">Transmembrane</keyword>
<keyword evidence="8" id="KW-1185">Reference proteome</keyword>
<reference evidence="7 8" key="1">
    <citation type="submission" date="2016-10" db="EMBL/GenBank/DDBJ databases">
        <authorList>
            <person name="de Groot N.N."/>
        </authorList>
    </citation>
    <scope>NUCLEOTIDE SEQUENCE [LARGE SCALE GENOMIC DNA]</scope>
    <source>
        <strain evidence="7 8">DSM 45610</strain>
    </source>
</reference>
<dbReference type="InterPro" id="IPR006977">
    <property type="entry name" value="Yip1_dom"/>
</dbReference>
<organism evidence="7 8">
    <name type="scientific">Marininema mesophilum</name>
    <dbReference type="NCBI Taxonomy" id="1048340"/>
    <lineage>
        <taxon>Bacteria</taxon>
        <taxon>Bacillati</taxon>
        <taxon>Bacillota</taxon>
        <taxon>Bacilli</taxon>
        <taxon>Bacillales</taxon>
        <taxon>Thermoactinomycetaceae</taxon>
        <taxon>Marininema</taxon>
    </lineage>
</organism>
<evidence type="ECO:0000313" key="7">
    <source>
        <dbReference type="EMBL" id="SDW77996.1"/>
    </source>
</evidence>
<feature type="transmembrane region" description="Helical" evidence="5">
    <location>
        <begin position="28"/>
        <end position="46"/>
    </location>
</feature>
<dbReference type="EMBL" id="FNNQ01000006">
    <property type="protein sequence ID" value="SDW77996.1"/>
    <property type="molecule type" value="Genomic_DNA"/>
</dbReference>